<proteinExistence type="predicted"/>
<dbReference type="Gene3D" id="3.40.50.20">
    <property type="match status" value="1"/>
</dbReference>
<gene>
    <name evidence="7" type="ORF">Rsub_07248</name>
</gene>
<organism evidence="7 8">
    <name type="scientific">Raphidocelis subcapitata</name>
    <dbReference type="NCBI Taxonomy" id="307507"/>
    <lineage>
        <taxon>Eukaryota</taxon>
        <taxon>Viridiplantae</taxon>
        <taxon>Chlorophyta</taxon>
        <taxon>core chlorophytes</taxon>
        <taxon>Chlorophyceae</taxon>
        <taxon>CS clade</taxon>
        <taxon>Sphaeropleales</taxon>
        <taxon>Selenastraceae</taxon>
        <taxon>Raphidocelis</taxon>
    </lineage>
</organism>
<evidence type="ECO:0000256" key="5">
    <source>
        <dbReference type="SAM" id="MobiDB-lite"/>
    </source>
</evidence>
<dbReference type="Gene3D" id="3.30.470.20">
    <property type="entry name" value="ATP-grasp fold, B domain"/>
    <property type="match status" value="1"/>
</dbReference>
<dbReference type="Pfam" id="PF18130">
    <property type="entry name" value="ATPgrasp_N"/>
    <property type="match status" value="1"/>
</dbReference>
<sequence length="455" mass="47381">MAAPPKKASALTAALSGAPAPASAGAPPRAPGLFKPLLDNYAFPCLVHAPDDGTAVPDASELADGLESIDLKSYTVVGSAPTRTSLPNGTPLADFPLDPYHRRGGKEVAPFDMSAGGASLGRVPSGSLARHYDAVIGSLPKGLSEDARARIAASMPMSPALGMLQAMPEDKVNMRSIEGRRLRRGALKGAVVAFITAGYSGKRFVFEKAHELGVKSIVLDAPDSWAQLMEGEGVVSSFVPIDFSDAENVFEHCLEGIRAASSKLGGLDGITTFCEMAVPLVARLAEKLGLPGNSPASVDAARDKYLTREAMGIAGLPTPRNARVNSPEDVEPAGKHVGFPAVIKPVSGAASIGVVRVNSMPELQAAYQRVARDMSRAKVVAGALIEGGDDEDDGGNAGGWINVQLMLEEYLDGPEIDCDLVMSDGVAVYGAITDNWPTVEPYFNETGSNCPPPPP</sequence>
<dbReference type="InterPro" id="IPR011761">
    <property type="entry name" value="ATP-grasp"/>
</dbReference>
<keyword evidence="2 4" id="KW-0547">Nucleotide-binding</keyword>
<dbReference type="GO" id="GO:0016874">
    <property type="term" value="F:ligase activity"/>
    <property type="evidence" value="ECO:0007669"/>
    <property type="project" value="UniProtKB-KW"/>
</dbReference>
<dbReference type="Pfam" id="PF13535">
    <property type="entry name" value="ATP-grasp_4"/>
    <property type="match status" value="1"/>
</dbReference>
<keyword evidence="8" id="KW-1185">Reference proteome</keyword>
<feature type="region of interest" description="Disordered" evidence="5">
    <location>
        <begin position="1"/>
        <end position="27"/>
    </location>
</feature>
<reference evidence="7 8" key="1">
    <citation type="journal article" date="2018" name="Sci. Rep.">
        <title>Raphidocelis subcapitata (=Pseudokirchneriella subcapitata) provides an insight into genome evolution and environmental adaptations in the Sphaeropleales.</title>
        <authorList>
            <person name="Suzuki S."/>
            <person name="Yamaguchi H."/>
            <person name="Nakajima N."/>
            <person name="Kawachi M."/>
        </authorList>
    </citation>
    <scope>NUCLEOTIDE SEQUENCE [LARGE SCALE GENOMIC DNA]</scope>
    <source>
        <strain evidence="7 8">NIES-35</strain>
    </source>
</reference>
<feature type="domain" description="ATP-grasp" evidence="6">
    <location>
        <begin position="308"/>
        <end position="359"/>
    </location>
</feature>
<dbReference type="STRING" id="307507.A0A2V0P3J4"/>
<evidence type="ECO:0000256" key="3">
    <source>
        <dbReference type="ARBA" id="ARBA00022840"/>
    </source>
</evidence>
<dbReference type="AlphaFoldDB" id="A0A2V0P3J4"/>
<dbReference type="EMBL" id="BDRX01000051">
    <property type="protein sequence ID" value="GBF94434.1"/>
    <property type="molecule type" value="Genomic_DNA"/>
</dbReference>
<accession>A0A2V0P3J4</accession>
<evidence type="ECO:0000259" key="6">
    <source>
        <dbReference type="PROSITE" id="PS50975"/>
    </source>
</evidence>
<dbReference type="PANTHER" id="PTHR43585:SF2">
    <property type="entry name" value="ATP-GRASP ENZYME FSQD"/>
    <property type="match status" value="1"/>
</dbReference>
<dbReference type="InParanoid" id="A0A2V0P3J4"/>
<dbReference type="SUPFAM" id="SSF56059">
    <property type="entry name" value="Glutathione synthetase ATP-binding domain-like"/>
    <property type="match status" value="1"/>
</dbReference>
<evidence type="ECO:0000313" key="8">
    <source>
        <dbReference type="Proteomes" id="UP000247498"/>
    </source>
</evidence>
<dbReference type="GO" id="GO:0046872">
    <property type="term" value="F:metal ion binding"/>
    <property type="evidence" value="ECO:0007669"/>
    <property type="project" value="InterPro"/>
</dbReference>
<keyword evidence="3 4" id="KW-0067">ATP-binding</keyword>
<comment type="caution">
    <text evidence="7">The sequence shown here is derived from an EMBL/GenBank/DDBJ whole genome shotgun (WGS) entry which is preliminary data.</text>
</comment>
<dbReference type="Proteomes" id="UP000247498">
    <property type="component" value="Unassembled WGS sequence"/>
</dbReference>
<evidence type="ECO:0000313" key="7">
    <source>
        <dbReference type="EMBL" id="GBF94434.1"/>
    </source>
</evidence>
<keyword evidence="1" id="KW-0436">Ligase</keyword>
<dbReference type="InterPro" id="IPR052032">
    <property type="entry name" value="ATP-dep_AA_Ligase"/>
</dbReference>
<dbReference type="OrthoDB" id="434648at2759"/>
<evidence type="ECO:0000256" key="1">
    <source>
        <dbReference type="ARBA" id="ARBA00022598"/>
    </source>
</evidence>
<evidence type="ECO:0000256" key="4">
    <source>
        <dbReference type="PROSITE-ProRule" id="PRU00409"/>
    </source>
</evidence>
<dbReference type="GO" id="GO:0005524">
    <property type="term" value="F:ATP binding"/>
    <property type="evidence" value="ECO:0007669"/>
    <property type="project" value="UniProtKB-UniRule"/>
</dbReference>
<dbReference type="PROSITE" id="PS50975">
    <property type="entry name" value="ATP_GRASP"/>
    <property type="match status" value="1"/>
</dbReference>
<dbReference type="InterPro" id="IPR041472">
    <property type="entry name" value="BL00235/CARNS1_N"/>
</dbReference>
<dbReference type="PANTHER" id="PTHR43585">
    <property type="entry name" value="FUMIPYRROLE BIOSYNTHESIS PROTEIN C"/>
    <property type="match status" value="1"/>
</dbReference>
<evidence type="ECO:0000256" key="2">
    <source>
        <dbReference type="ARBA" id="ARBA00022741"/>
    </source>
</evidence>
<name>A0A2V0P3J4_9CHLO</name>
<protein>
    <recommendedName>
        <fullName evidence="6">ATP-grasp domain-containing protein</fullName>
    </recommendedName>
</protein>